<feature type="transmembrane region" description="Helical" evidence="1">
    <location>
        <begin position="104"/>
        <end position="123"/>
    </location>
</feature>
<dbReference type="Proteomes" id="UP000352698">
    <property type="component" value="Unassembled WGS sequence"/>
</dbReference>
<proteinExistence type="predicted"/>
<gene>
    <name evidence="2" type="ORF">EB03_00463</name>
    <name evidence="3" type="ORF">NCTC12204_01126</name>
</gene>
<evidence type="ECO:0000313" key="3">
    <source>
        <dbReference type="EMBL" id="VTQ62900.1"/>
    </source>
</evidence>
<dbReference type="RefSeq" id="WP_010737376.1">
    <property type="nucleotide sequence ID" value="NZ_AP027299.1"/>
</dbReference>
<feature type="transmembrane region" description="Helical" evidence="1">
    <location>
        <begin position="12"/>
        <end position="31"/>
    </location>
</feature>
<reference evidence="3 5" key="2">
    <citation type="submission" date="2019-05" db="EMBL/GenBank/DDBJ databases">
        <authorList>
            <consortium name="Pathogen Informatics"/>
        </authorList>
    </citation>
    <scope>NUCLEOTIDE SEQUENCE [LARGE SCALE GENOMIC DNA]</scope>
    <source>
        <strain evidence="3 5">NCTC12204</strain>
    </source>
</reference>
<dbReference type="EMBL" id="CABEEP010000001">
    <property type="protein sequence ID" value="VTQ62900.1"/>
    <property type="molecule type" value="Genomic_DNA"/>
</dbReference>
<evidence type="ECO:0008006" key="6">
    <source>
        <dbReference type="Google" id="ProtNLM"/>
    </source>
</evidence>
<evidence type="ECO:0000313" key="4">
    <source>
        <dbReference type="Proteomes" id="UP000253498"/>
    </source>
</evidence>
<keyword evidence="1" id="KW-1133">Transmembrane helix</keyword>
<dbReference type="Proteomes" id="UP000253498">
    <property type="component" value="Unassembled WGS sequence"/>
</dbReference>
<dbReference type="GeneID" id="56787834"/>
<keyword evidence="1" id="KW-0472">Membrane</keyword>
<evidence type="ECO:0000313" key="2">
    <source>
        <dbReference type="EMBL" id="RBT70597.1"/>
    </source>
</evidence>
<name>A0A1V8VJM2_ENTHR</name>
<evidence type="ECO:0000256" key="1">
    <source>
        <dbReference type="SAM" id="Phobius"/>
    </source>
</evidence>
<protein>
    <recommendedName>
        <fullName evidence="6">DUF3021 domain-containing protein</fullName>
    </recommendedName>
</protein>
<sequence length="143" mass="16217">MSKQIKHNFFQTFSLSSIWLIFIITSFFAKGQMIHVYFLWHVMGVSLVCALVFGVMYDVLWNHLTLKPVSNILIATVGNTVAGLAIFNLLSFKLPLAISPINLLAIYLILNLILHTIAFYLYAKNESKKQARALNKKINNSID</sequence>
<evidence type="ECO:0000313" key="5">
    <source>
        <dbReference type="Proteomes" id="UP000352698"/>
    </source>
</evidence>
<organism evidence="3 5">
    <name type="scientific">Enterococcus hirae</name>
    <dbReference type="NCBI Taxonomy" id="1354"/>
    <lineage>
        <taxon>Bacteria</taxon>
        <taxon>Bacillati</taxon>
        <taxon>Bacillota</taxon>
        <taxon>Bacilli</taxon>
        <taxon>Lactobacillales</taxon>
        <taxon>Enterococcaceae</taxon>
        <taxon>Enterococcus</taxon>
    </lineage>
</organism>
<dbReference type="AlphaFoldDB" id="A0A1V8VJM2"/>
<accession>A0A1V8VJM2</accession>
<comment type="caution">
    <text evidence="3">The sequence shown here is derived from an EMBL/GenBank/DDBJ whole genome shotgun (WGS) entry which is preliminary data.</text>
</comment>
<feature type="transmembrane region" description="Helical" evidence="1">
    <location>
        <begin position="37"/>
        <end position="60"/>
    </location>
</feature>
<keyword evidence="1" id="KW-0812">Transmembrane</keyword>
<feature type="transmembrane region" description="Helical" evidence="1">
    <location>
        <begin position="72"/>
        <end position="92"/>
    </location>
</feature>
<reference evidence="2 4" key="1">
    <citation type="submission" date="2015-06" db="EMBL/GenBank/DDBJ databases">
        <title>The Genome Sequence of Enterococcus hirae 88EA1.</title>
        <authorList>
            <consortium name="The Broad Institute Genomics Platform"/>
            <consortium name="The Broad Institute Genome Sequencing Center for Infectious Disease"/>
            <person name="Earl A.M."/>
            <person name="Van Tyne D."/>
            <person name="Lebreton F."/>
            <person name="Saavedra J.T."/>
            <person name="Gilmore M.S."/>
            <person name="Manson McGuire A."/>
            <person name="Clock S."/>
            <person name="Crupain M."/>
            <person name="Rangan U."/>
            <person name="Young S."/>
            <person name="Abouelleil A."/>
            <person name="Cao P."/>
            <person name="Chapman S.B."/>
            <person name="Griggs A."/>
            <person name="Priest M."/>
            <person name="Shea T."/>
            <person name="Wortman J."/>
            <person name="Nusbaum C."/>
            <person name="Birren B."/>
        </authorList>
    </citation>
    <scope>NUCLEOTIDE SEQUENCE [LARGE SCALE GENOMIC DNA]</scope>
    <source>
        <strain evidence="2 4">88EA1</strain>
    </source>
</reference>
<dbReference type="EMBL" id="LESJ01000002">
    <property type="protein sequence ID" value="RBT70597.1"/>
    <property type="molecule type" value="Genomic_DNA"/>
</dbReference>